<organism evidence="6 7">
    <name type="scientific">Flexivirga aerilata</name>
    <dbReference type="NCBI Taxonomy" id="1656889"/>
    <lineage>
        <taxon>Bacteria</taxon>
        <taxon>Bacillati</taxon>
        <taxon>Actinomycetota</taxon>
        <taxon>Actinomycetes</taxon>
        <taxon>Micrococcales</taxon>
        <taxon>Dermacoccaceae</taxon>
        <taxon>Flexivirga</taxon>
    </lineage>
</organism>
<evidence type="ECO:0000256" key="3">
    <source>
        <dbReference type="ARBA" id="ARBA00022448"/>
    </source>
</evidence>
<name>A0A849AHN8_9MICO</name>
<proteinExistence type="inferred from homology"/>
<dbReference type="PANTHER" id="PTHR43649:SF31">
    <property type="entry name" value="SN-GLYCEROL-3-PHOSPHATE-BINDING PERIPLASMIC PROTEIN UGPB"/>
    <property type="match status" value="1"/>
</dbReference>
<gene>
    <name evidence="6" type="ORF">HJ588_09175</name>
</gene>
<keyword evidence="3" id="KW-0813">Transport</keyword>
<dbReference type="GO" id="GO:0030313">
    <property type="term" value="C:cell envelope"/>
    <property type="evidence" value="ECO:0007669"/>
    <property type="project" value="UniProtKB-SubCell"/>
</dbReference>
<evidence type="ECO:0000256" key="2">
    <source>
        <dbReference type="ARBA" id="ARBA00008520"/>
    </source>
</evidence>
<comment type="caution">
    <text evidence="6">The sequence shown here is derived from an EMBL/GenBank/DDBJ whole genome shotgun (WGS) entry which is preliminary data.</text>
</comment>
<comment type="subcellular location">
    <subcellularLocation>
        <location evidence="1">Cell envelope</location>
    </subcellularLocation>
</comment>
<dbReference type="Proteomes" id="UP000557772">
    <property type="component" value="Unassembled WGS sequence"/>
</dbReference>
<evidence type="ECO:0000313" key="6">
    <source>
        <dbReference type="EMBL" id="NNG39443.1"/>
    </source>
</evidence>
<feature type="signal peptide" evidence="5">
    <location>
        <begin position="1"/>
        <end position="29"/>
    </location>
</feature>
<keyword evidence="4 5" id="KW-0732">Signal</keyword>
<dbReference type="PROSITE" id="PS51318">
    <property type="entry name" value="TAT"/>
    <property type="match status" value="1"/>
</dbReference>
<dbReference type="Gene3D" id="3.40.190.10">
    <property type="entry name" value="Periplasmic binding protein-like II"/>
    <property type="match status" value="2"/>
</dbReference>
<dbReference type="Pfam" id="PF01547">
    <property type="entry name" value="SBP_bac_1"/>
    <property type="match status" value="1"/>
</dbReference>
<dbReference type="PANTHER" id="PTHR43649">
    <property type="entry name" value="ARABINOSE-BINDING PROTEIN-RELATED"/>
    <property type="match status" value="1"/>
</dbReference>
<dbReference type="InterPro" id="IPR006059">
    <property type="entry name" value="SBP"/>
</dbReference>
<comment type="similarity">
    <text evidence="2">Belongs to the bacterial solute-binding protein 1 family.</text>
</comment>
<evidence type="ECO:0000256" key="5">
    <source>
        <dbReference type="SAM" id="SignalP"/>
    </source>
</evidence>
<dbReference type="InterPro" id="IPR050490">
    <property type="entry name" value="Bact_solute-bd_prot1"/>
</dbReference>
<dbReference type="EMBL" id="JABENB010000001">
    <property type="protein sequence ID" value="NNG39443.1"/>
    <property type="molecule type" value="Genomic_DNA"/>
</dbReference>
<protein>
    <submittedName>
        <fullName evidence="6">Extracellular solute-binding protein</fullName>
    </submittedName>
</protein>
<sequence>MSQLPPTRRQVLRWGLLGAAGAATSGALAGCGLGSSDDIRFLQNKPEVIPYFDKLTAQFNGSQRGVRASHDPTTTPLTPQFVRGTPPDLACYNYQLEAASFLARGALSDLSDLPEAKTIAPSVQALVGQFASYKGQTSVLPYSVASAGVIYNKDLFAKHDVAVPTTWSELIAACKKFQAAGVTPIYFTFLDGWTLLQGVWDYVSGGTLDVAAFFRRLKQEEGKVDQNSPASFTRNFGDACHKMVELYRYRNANAPSLTYNAGNTEFAKGKAAMYLQGPWALTPLGTANPKLQLGSFPLPCTDNPADTKVRVNLDLALWIPNDSSHKEQARTMLQWLMRPEVMNAYNKQALATSPTVNAPALTDPRVAGLSSYVKQAKFYQGASTYISMTIPLGNYIQTMLTSGDVNGLLNRLDTDWANRAARSAAA</sequence>
<keyword evidence="7" id="KW-1185">Reference proteome</keyword>
<feature type="chain" id="PRO_5038623440" evidence="5">
    <location>
        <begin position="30"/>
        <end position="426"/>
    </location>
</feature>
<dbReference type="RefSeq" id="WP_171154204.1">
    <property type="nucleotide sequence ID" value="NZ_JABENB010000001.1"/>
</dbReference>
<accession>A0A849AHN8</accession>
<dbReference type="SUPFAM" id="SSF53850">
    <property type="entry name" value="Periplasmic binding protein-like II"/>
    <property type="match status" value="1"/>
</dbReference>
<reference evidence="6 7" key="1">
    <citation type="submission" date="2020-05" db="EMBL/GenBank/DDBJ databases">
        <title>Flexivirga sp. ID2601S isolated from air conditioner.</title>
        <authorList>
            <person name="Kim D.H."/>
        </authorList>
    </citation>
    <scope>NUCLEOTIDE SEQUENCE [LARGE SCALE GENOMIC DNA]</scope>
    <source>
        <strain evidence="6 7">ID2601S</strain>
    </source>
</reference>
<evidence type="ECO:0000313" key="7">
    <source>
        <dbReference type="Proteomes" id="UP000557772"/>
    </source>
</evidence>
<evidence type="ECO:0000256" key="1">
    <source>
        <dbReference type="ARBA" id="ARBA00004196"/>
    </source>
</evidence>
<dbReference type="InterPro" id="IPR006311">
    <property type="entry name" value="TAT_signal"/>
</dbReference>
<evidence type="ECO:0000256" key="4">
    <source>
        <dbReference type="ARBA" id="ARBA00022729"/>
    </source>
</evidence>
<dbReference type="AlphaFoldDB" id="A0A849AHN8"/>